<name>A0A918CVQ9_9ACTN</name>
<feature type="compositionally biased region" description="Basic and acidic residues" evidence="1">
    <location>
        <begin position="1"/>
        <end position="14"/>
    </location>
</feature>
<organism evidence="2 3">
    <name type="scientific">Streptomyces fuscichromogenes</name>
    <dbReference type="NCBI Taxonomy" id="1324013"/>
    <lineage>
        <taxon>Bacteria</taxon>
        <taxon>Bacillati</taxon>
        <taxon>Actinomycetota</taxon>
        <taxon>Actinomycetes</taxon>
        <taxon>Kitasatosporales</taxon>
        <taxon>Streptomycetaceae</taxon>
        <taxon>Streptomyces</taxon>
    </lineage>
</organism>
<feature type="region of interest" description="Disordered" evidence="1">
    <location>
        <begin position="1"/>
        <end position="43"/>
    </location>
</feature>
<dbReference type="Proteomes" id="UP000653411">
    <property type="component" value="Unassembled WGS sequence"/>
</dbReference>
<dbReference type="AlphaFoldDB" id="A0A918CVQ9"/>
<reference evidence="2" key="2">
    <citation type="submission" date="2020-09" db="EMBL/GenBank/DDBJ databases">
        <authorList>
            <person name="Sun Q."/>
            <person name="Zhou Y."/>
        </authorList>
    </citation>
    <scope>NUCLEOTIDE SEQUENCE</scope>
    <source>
        <strain evidence="2">CGMCC 4.7110</strain>
    </source>
</reference>
<comment type="caution">
    <text evidence="2">The sequence shown here is derived from an EMBL/GenBank/DDBJ whole genome shotgun (WGS) entry which is preliminary data.</text>
</comment>
<evidence type="ECO:0000313" key="2">
    <source>
        <dbReference type="EMBL" id="GGN35816.1"/>
    </source>
</evidence>
<feature type="compositionally biased region" description="Basic and acidic residues" evidence="1">
    <location>
        <begin position="27"/>
        <end position="38"/>
    </location>
</feature>
<proteinExistence type="predicted"/>
<keyword evidence="3" id="KW-1185">Reference proteome</keyword>
<evidence type="ECO:0000313" key="3">
    <source>
        <dbReference type="Proteomes" id="UP000653411"/>
    </source>
</evidence>
<protein>
    <submittedName>
        <fullName evidence="2">Uncharacterized protein</fullName>
    </submittedName>
</protein>
<feature type="compositionally biased region" description="Basic and acidic residues" evidence="1">
    <location>
        <begin position="87"/>
        <end position="105"/>
    </location>
</feature>
<dbReference type="EMBL" id="BMML01000024">
    <property type="protein sequence ID" value="GGN35816.1"/>
    <property type="molecule type" value="Genomic_DNA"/>
</dbReference>
<feature type="region of interest" description="Disordered" evidence="1">
    <location>
        <begin position="68"/>
        <end position="105"/>
    </location>
</feature>
<evidence type="ECO:0000256" key="1">
    <source>
        <dbReference type="SAM" id="MobiDB-lite"/>
    </source>
</evidence>
<gene>
    <name evidence="2" type="ORF">GCM10011578_078260</name>
</gene>
<accession>A0A918CVQ9</accession>
<reference evidence="2" key="1">
    <citation type="journal article" date="2014" name="Int. J. Syst. Evol. Microbiol.">
        <title>Complete genome sequence of Corynebacterium casei LMG S-19264T (=DSM 44701T), isolated from a smear-ripened cheese.</title>
        <authorList>
            <consortium name="US DOE Joint Genome Institute (JGI-PGF)"/>
            <person name="Walter F."/>
            <person name="Albersmeier A."/>
            <person name="Kalinowski J."/>
            <person name="Ruckert C."/>
        </authorList>
    </citation>
    <scope>NUCLEOTIDE SEQUENCE</scope>
    <source>
        <strain evidence="2">CGMCC 4.7110</strain>
    </source>
</reference>
<sequence length="105" mass="11093">MADHRCGGIGDHRSASRTAGSLSPLPEVRRIRETDKPRGIGGSIHRICGLAGTDRPIGSVRACGPVASQATHWTSGPAGPPDPPDLWTDRASKTRRASESAEQRC</sequence>